<feature type="chain" id="PRO_5037679083" evidence="1">
    <location>
        <begin position="24"/>
        <end position="143"/>
    </location>
</feature>
<feature type="signal peptide" evidence="1">
    <location>
        <begin position="1"/>
        <end position="23"/>
    </location>
</feature>
<accession>A0A914XGW3</accession>
<keyword evidence="4" id="KW-1185">Reference proteome</keyword>
<dbReference type="PROSITE" id="PS01186">
    <property type="entry name" value="EGF_2"/>
    <property type="match status" value="1"/>
</dbReference>
<protein>
    <submittedName>
        <fullName evidence="5">EGF-like domain-containing protein</fullName>
    </submittedName>
</protein>
<sequence>MISTISTILCFVLLLLCINQSMAHPTLPSSNEEYEISEESGIEAGGKCQNGGTYDADEEKCKCNKPYAGNLCQLVISKRCVVRSPPKHSSGCPVGQWCFPDNINCYFYECRKTMGWCIPSASGMKHRSRGKPLVDQFSGELTF</sequence>
<dbReference type="InterPro" id="IPR000742">
    <property type="entry name" value="EGF"/>
</dbReference>
<feature type="domain" description="EGF-like" evidence="2 3">
    <location>
        <begin position="61"/>
        <end position="72"/>
    </location>
</feature>
<keyword evidence="1" id="KW-0732">Signal</keyword>
<reference evidence="5" key="1">
    <citation type="submission" date="2022-11" db="UniProtKB">
        <authorList>
            <consortium name="WormBaseParasite"/>
        </authorList>
    </citation>
    <scope>IDENTIFICATION</scope>
</reference>
<dbReference type="Proteomes" id="UP000887566">
    <property type="component" value="Unplaced"/>
</dbReference>
<evidence type="ECO:0000259" key="2">
    <source>
        <dbReference type="PROSITE" id="PS00022"/>
    </source>
</evidence>
<evidence type="ECO:0000313" key="5">
    <source>
        <dbReference type="WBParaSite" id="PSAMB.scaffold7size148684.g116.t1"/>
    </source>
</evidence>
<organism evidence="4 5">
    <name type="scientific">Plectus sambesii</name>
    <dbReference type="NCBI Taxonomy" id="2011161"/>
    <lineage>
        <taxon>Eukaryota</taxon>
        <taxon>Metazoa</taxon>
        <taxon>Ecdysozoa</taxon>
        <taxon>Nematoda</taxon>
        <taxon>Chromadorea</taxon>
        <taxon>Plectida</taxon>
        <taxon>Plectina</taxon>
        <taxon>Plectoidea</taxon>
        <taxon>Plectidae</taxon>
        <taxon>Plectus</taxon>
    </lineage>
</organism>
<evidence type="ECO:0000259" key="3">
    <source>
        <dbReference type="PROSITE" id="PS01186"/>
    </source>
</evidence>
<proteinExistence type="predicted"/>
<name>A0A914XGW3_9BILA</name>
<dbReference type="WBParaSite" id="PSAMB.scaffold7size148684.g116.t1">
    <property type="protein sequence ID" value="PSAMB.scaffold7size148684.g116.t1"/>
    <property type="gene ID" value="PSAMB.scaffold7size148684.g116"/>
</dbReference>
<dbReference type="PROSITE" id="PS00022">
    <property type="entry name" value="EGF_1"/>
    <property type="match status" value="1"/>
</dbReference>
<evidence type="ECO:0000313" key="4">
    <source>
        <dbReference type="Proteomes" id="UP000887566"/>
    </source>
</evidence>
<evidence type="ECO:0000256" key="1">
    <source>
        <dbReference type="SAM" id="SignalP"/>
    </source>
</evidence>
<dbReference type="AlphaFoldDB" id="A0A914XGW3"/>